<evidence type="ECO:0000256" key="22">
    <source>
        <dbReference type="PIRSR" id="PIRSR634183-1"/>
    </source>
</evidence>
<comment type="catalytic activity">
    <reaction evidence="21">
        <text>3-methylbutanoyl-CoA + oxidized [electron-transfer flavoprotein] + H(+) = 3-methylbut-2-enoyl-CoA + reduced [electron-transfer flavoprotein]</text>
        <dbReference type="Rhea" id="RHEA:12276"/>
        <dbReference type="Rhea" id="RHEA-COMP:10685"/>
        <dbReference type="Rhea" id="RHEA-COMP:10686"/>
        <dbReference type="ChEBI" id="CHEBI:15378"/>
        <dbReference type="ChEBI" id="CHEBI:57344"/>
        <dbReference type="ChEBI" id="CHEBI:57345"/>
        <dbReference type="ChEBI" id="CHEBI:57692"/>
        <dbReference type="ChEBI" id="CHEBI:58307"/>
        <dbReference type="EC" id="1.3.8.4"/>
    </reaction>
</comment>
<evidence type="ECO:0000256" key="14">
    <source>
        <dbReference type="ARBA" id="ARBA00022786"/>
    </source>
</evidence>
<feature type="region of interest" description="Disordered" evidence="26">
    <location>
        <begin position="763"/>
        <end position="782"/>
    </location>
</feature>
<dbReference type="GO" id="GO:0005739">
    <property type="term" value="C:mitochondrion"/>
    <property type="evidence" value="ECO:0007669"/>
    <property type="project" value="UniProtKB-SubCell"/>
</dbReference>
<dbReference type="FunFam" id="1.10.720.30:FF:000014">
    <property type="entry name" value="E3 SUMO-protein ligase SIZ1"/>
    <property type="match status" value="1"/>
</dbReference>
<feature type="domain" description="SP-RING-type" evidence="28">
    <location>
        <begin position="346"/>
        <end position="429"/>
    </location>
</feature>
<dbReference type="InterPro" id="IPR006089">
    <property type="entry name" value="Acyl-CoA_DH_CS"/>
</dbReference>
<evidence type="ECO:0000259" key="27">
    <source>
        <dbReference type="PROSITE" id="PS50800"/>
    </source>
</evidence>
<evidence type="ECO:0000256" key="8">
    <source>
        <dbReference type="ARBA" id="ARBA00012044"/>
    </source>
</evidence>
<organism evidence="29 30">
    <name type="scientific">Arabidopsis arenosa</name>
    <name type="common">Sand rock-cress</name>
    <name type="synonym">Cardaminopsis arenosa</name>
    <dbReference type="NCBI Taxonomy" id="38785"/>
    <lineage>
        <taxon>Eukaryota</taxon>
        <taxon>Viridiplantae</taxon>
        <taxon>Streptophyta</taxon>
        <taxon>Embryophyta</taxon>
        <taxon>Tracheophyta</taxon>
        <taxon>Spermatophyta</taxon>
        <taxon>Magnoliopsida</taxon>
        <taxon>eudicotyledons</taxon>
        <taxon>Gunneridae</taxon>
        <taxon>Pentapetalae</taxon>
        <taxon>rosids</taxon>
        <taxon>malvids</taxon>
        <taxon>Brassicales</taxon>
        <taxon>Brassicaceae</taxon>
        <taxon>Camelineae</taxon>
        <taxon>Arabidopsis</taxon>
    </lineage>
</organism>
<dbReference type="InterPro" id="IPR034183">
    <property type="entry name" value="IVD"/>
</dbReference>
<keyword evidence="10" id="KW-0285">Flavoprotein</keyword>
<protein>
    <recommendedName>
        <fullName evidence="9">Isovaleryl-CoA dehydrogenase, mitochondrial</fullName>
        <ecNumber evidence="8">1.3.8.4</ecNumber>
    </recommendedName>
</protein>
<dbReference type="EC" id="1.3.8.4" evidence="8"/>
<evidence type="ECO:0000256" key="4">
    <source>
        <dbReference type="ARBA" id="ARBA00004718"/>
    </source>
</evidence>
<dbReference type="PANTHER" id="PTHR43884">
    <property type="entry name" value="ACYL-COA DEHYDROGENASE"/>
    <property type="match status" value="1"/>
</dbReference>
<feature type="binding site" evidence="24">
    <location>
        <position position="1184"/>
    </location>
    <ligand>
        <name>FAD</name>
        <dbReference type="ChEBI" id="CHEBI:57692"/>
    </ligand>
</feature>
<evidence type="ECO:0000313" key="29">
    <source>
        <dbReference type="EMBL" id="CAE6075211.1"/>
    </source>
</evidence>
<proteinExistence type="inferred from homology"/>
<evidence type="ECO:0000256" key="19">
    <source>
        <dbReference type="ARBA" id="ARBA00023128"/>
    </source>
</evidence>
<dbReference type="Gene3D" id="2.40.110.10">
    <property type="entry name" value="Butyryl-CoA Dehydrogenase, subunit A, domain 2"/>
    <property type="match status" value="1"/>
</dbReference>
<feature type="active site" description="Proton acceptor" evidence="22">
    <location>
        <position position="1147"/>
    </location>
</feature>
<dbReference type="CDD" id="cd01156">
    <property type="entry name" value="IVD"/>
    <property type="match status" value="1"/>
</dbReference>
<evidence type="ECO:0000256" key="13">
    <source>
        <dbReference type="ARBA" id="ARBA00022771"/>
    </source>
</evidence>
<evidence type="ECO:0000256" key="21">
    <source>
        <dbReference type="ARBA" id="ARBA00052875"/>
    </source>
</evidence>
<feature type="binding site" evidence="24">
    <location>
        <begin position="1061"/>
        <end position="1063"/>
    </location>
    <ligand>
        <name>FAD</name>
        <dbReference type="ChEBI" id="CHEBI:57692"/>
    </ligand>
</feature>
<dbReference type="GO" id="GO:0019789">
    <property type="term" value="F:SUMO transferase activity"/>
    <property type="evidence" value="ECO:0007669"/>
    <property type="project" value="UniProtKB-ARBA"/>
</dbReference>
<dbReference type="InterPro" id="IPR036361">
    <property type="entry name" value="SAP_dom_sf"/>
</dbReference>
<evidence type="ECO:0000256" key="25">
    <source>
        <dbReference type="PROSITE-ProRule" id="PRU00452"/>
    </source>
</evidence>
<evidence type="ECO:0000256" key="1">
    <source>
        <dbReference type="ARBA" id="ARBA00001974"/>
    </source>
</evidence>
<dbReference type="SUPFAM" id="SSF56645">
    <property type="entry name" value="Acyl-CoA dehydrogenase NM domain-like"/>
    <property type="match status" value="1"/>
</dbReference>
<dbReference type="CDD" id="cd16792">
    <property type="entry name" value="SP-RING_Siz-like"/>
    <property type="match status" value="1"/>
</dbReference>
<evidence type="ECO:0000259" key="28">
    <source>
        <dbReference type="PROSITE" id="PS51044"/>
    </source>
</evidence>
<dbReference type="InterPro" id="IPR013083">
    <property type="entry name" value="Znf_RING/FYVE/PHD"/>
</dbReference>
<feature type="binding site" evidence="24">
    <location>
        <begin position="1241"/>
        <end position="1245"/>
    </location>
    <ligand>
        <name>FAD</name>
        <dbReference type="ChEBI" id="CHEBI:57692"/>
    </ligand>
</feature>
<dbReference type="InterPro" id="IPR037069">
    <property type="entry name" value="AcylCoA_DH/ox_N_sf"/>
</dbReference>
<dbReference type="InterPro" id="IPR001965">
    <property type="entry name" value="Znf_PHD"/>
</dbReference>
<evidence type="ECO:0000313" key="30">
    <source>
        <dbReference type="Proteomes" id="UP000682877"/>
    </source>
</evidence>
<dbReference type="InterPro" id="IPR046373">
    <property type="entry name" value="Acyl-CoA_Oxase/DH_mid-dom_sf"/>
</dbReference>
<dbReference type="GO" id="GO:0008470">
    <property type="term" value="F:3-methylbutanoyl-CoA dehydrogenase activity"/>
    <property type="evidence" value="ECO:0007669"/>
    <property type="project" value="UniProtKB-EC"/>
</dbReference>
<dbReference type="FunFam" id="2.40.110.10:FF:000004">
    <property type="entry name" value="Isovaleryl-CoA dehydrogenase, mitochondrial"/>
    <property type="match status" value="1"/>
</dbReference>
<keyword evidence="30" id="KW-1185">Reference proteome</keyword>
<feature type="binding site" evidence="23">
    <location>
        <position position="1138"/>
    </location>
    <ligand>
        <name>substrate</name>
    </ligand>
</feature>
<dbReference type="FunFam" id="1.20.140.10:FF:000003">
    <property type="entry name" value="isovaleryl-CoA dehydrogenase, mitochondrial"/>
    <property type="match status" value="1"/>
</dbReference>
<evidence type="ECO:0000256" key="11">
    <source>
        <dbReference type="ARBA" id="ARBA00022679"/>
    </source>
</evidence>
<keyword evidence="11" id="KW-0808">Transferase</keyword>
<dbReference type="SUPFAM" id="SSF57903">
    <property type="entry name" value="FYVE/PHD zinc finger"/>
    <property type="match status" value="1"/>
</dbReference>
<evidence type="ECO:0000256" key="16">
    <source>
        <dbReference type="ARBA" id="ARBA00022833"/>
    </source>
</evidence>
<dbReference type="EMBL" id="LR999455">
    <property type="protein sequence ID" value="CAE6075211.1"/>
    <property type="molecule type" value="Genomic_DNA"/>
</dbReference>
<dbReference type="PROSITE" id="PS50800">
    <property type="entry name" value="SAP"/>
    <property type="match status" value="1"/>
</dbReference>
<dbReference type="SUPFAM" id="SSF47203">
    <property type="entry name" value="Acyl-CoA dehydrogenase C-terminal domain-like"/>
    <property type="match status" value="1"/>
</dbReference>
<keyword evidence="19" id="KW-0496">Mitochondrion</keyword>
<dbReference type="PROSITE" id="PS00072">
    <property type="entry name" value="ACYL_COA_DH_1"/>
    <property type="match status" value="1"/>
</dbReference>
<comment type="similarity">
    <text evidence="7">Belongs to the acyl-CoA dehydrogenase family.</text>
</comment>
<feature type="binding site" evidence="24">
    <location>
        <begin position="1270"/>
        <end position="1272"/>
    </location>
    <ligand>
        <name>FAD</name>
        <dbReference type="ChEBI" id="CHEBI:57692"/>
    </ligand>
</feature>
<dbReference type="FunFam" id="1.10.540.10:FF:000007">
    <property type="entry name" value="Isovaleryl-CoA dehydrogenase, mitochondrial"/>
    <property type="match status" value="1"/>
</dbReference>
<dbReference type="InterPro" id="IPR036250">
    <property type="entry name" value="AcylCo_DH-like_C"/>
</dbReference>
<evidence type="ECO:0000256" key="15">
    <source>
        <dbReference type="ARBA" id="ARBA00022827"/>
    </source>
</evidence>
<dbReference type="Gene3D" id="1.20.140.10">
    <property type="entry name" value="Butyryl-CoA Dehydrogenase, subunit A, domain 3"/>
    <property type="match status" value="1"/>
</dbReference>
<dbReference type="InterPro" id="IPR011011">
    <property type="entry name" value="Znf_FYVE_PHD"/>
</dbReference>
<feature type="binding site" evidence="23">
    <location>
        <position position="1037"/>
    </location>
    <ligand>
        <name>substrate</name>
    </ligand>
</feature>
<dbReference type="InterPro" id="IPR004181">
    <property type="entry name" value="Znf_MIZ"/>
</dbReference>
<evidence type="ECO:0000256" key="7">
    <source>
        <dbReference type="ARBA" id="ARBA00009347"/>
    </source>
</evidence>
<dbReference type="Pfam" id="PF02770">
    <property type="entry name" value="Acyl-CoA_dh_M"/>
    <property type="match status" value="1"/>
</dbReference>
<evidence type="ECO:0000256" key="9">
    <source>
        <dbReference type="ARBA" id="ARBA00018258"/>
    </source>
</evidence>
<dbReference type="GO" id="GO:0008270">
    <property type="term" value="F:zinc ion binding"/>
    <property type="evidence" value="ECO:0007669"/>
    <property type="project" value="UniProtKB-KW"/>
</dbReference>
<feature type="binding site" evidence="23">
    <location>
        <begin position="1268"/>
        <end position="1269"/>
    </location>
    <ligand>
        <name>substrate</name>
    </ligand>
</feature>
<dbReference type="Proteomes" id="UP000682877">
    <property type="component" value="Chromosome 5"/>
</dbReference>
<sequence>MDLVSSCKEKLAYFRIKELKDVLNQLGLSKQGKKQDLVERILTILSDEHAARLWSKKDAVAREKVAKLVEDAYRKMQACGASDVASKGQVSSDISTVKVKGEIEDHFQPDTKVRCLCGSSLETESMIQCEDPRCHVWEHVGCVIIPEKPMEVHPPLPESFYCEICRLTRVDPFWVTMAHPLYPVKMTATTIPTDGSNPMQSVDRTFQITRTDKDLLVKHEYDIQAWCMLLNDKVLFRMQWPQYADLQVNGVPVRAINRPGSQLLGANGRDDGPIITPCVRDGINKISLSGCDSRSFCLGVRLVKRRTLQQVLNMIPDEDKGEPFEDALARVLRCIGGATGNDDADSDSDIEVVADFFGVNLRCPMSGSRMKVAGRFKLCVHMGCFDLEVFVELNQRSRKWQCPICLKNYSLEHIIIDPYFNRITSKMRHCDEELTEIEMKPDGSWRVKFKSESERRELGELSQWHLPDGSFFSTVDEIEPKMEMLTPVKQEGCSDGPTPLKLGIRKNRNGIWEVSKPNINGLSSSNRQEKLEYQEHNIIPMSSSATGSGRDGDDPSVNQDAVGTFDFGNNGMELDSLSMNVDPSYNFIDRNHQPAATSNNDVIVLSDSDEENNVVITGGSAYNENQTDGGVNFPPVINSYSEDPHTVAGNNSGLGLFANIDDDYDMRLWQFSLEPQGGPGFQLFASDADVSDGLVGLEPGPLDCTPAISSGYTIAPETSSMPSVPMFPELVGRFEADANDGLVNNPFAFSREDPSLQIFLPTRPDTSAQSDLRSQAEVSNGTPSDDWISLRLGDHGETIGVNRVNENNPVSTREGTLDTLSETVVNKRRQVDKDQIVRFRFLGRSDQTIKWIIIRARDWEVLLDSLCLGTFRLSWKDLMCKEVDRSILGYAVKTRRRSFSSRSSSLLFDDTQLQFKESVSKFAQDIIAPHAERIDKTNSFPKDVNLWKQMGEFNLHGITAPEEYGGLGLGYLYHCIAMEEISRASGSVALSYGAHSNLCINQLVRNGTAAQKQKYLPKLISGEHVGALAMSEPNAGSDVVGMKCKAEKVDGGYILNGNKMWCTNGPSAETLVVYAKTDTKAGSKGITAFIIEKGMAGFSTAQKLDKLGMRGSDTCELVFENCFVPEENILDKEGKGVYVLMSGLDLERLVLSAGPLGIMQACLDTVLPYIRQREQFGRPVGEFQFIQGKVADMYTALQSSRSYVYSVARDCDNGKVDPKDCAGTILCAAERATQVALQAIQCLGGNGYINEYATGRLLRDAKLYEIGAGTSEIRRIVIGRELFKEQ</sequence>
<dbReference type="InterPro" id="IPR031141">
    <property type="entry name" value="SIZ1/2_SP-RING"/>
</dbReference>
<feature type="binding site" evidence="23">
    <location>
        <begin position="1145"/>
        <end position="1148"/>
    </location>
    <ligand>
        <name>substrate</name>
    </ligand>
</feature>
<dbReference type="GO" id="GO:0050660">
    <property type="term" value="F:flavin adenine dinucleotide binding"/>
    <property type="evidence" value="ECO:0007669"/>
    <property type="project" value="InterPro"/>
</dbReference>
<evidence type="ECO:0000256" key="3">
    <source>
        <dbReference type="ARBA" id="ARBA00004173"/>
    </source>
</evidence>
<comment type="pathway">
    <text evidence="5">Amino-acid degradation; L-leucine degradation; (S)-3-hydroxy-3-methylglutaryl-CoA from 3-isovaleryl-CoA: step 1/3.</text>
</comment>
<evidence type="ECO:0000256" key="18">
    <source>
        <dbReference type="ARBA" id="ARBA00023002"/>
    </source>
</evidence>
<evidence type="ECO:0000256" key="2">
    <source>
        <dbReference type="ARBA" id="ARBA00004123"/>
    </source>
</evidence>
<feature type="binding site" evidence="24">
    <location>
        <begin position="1028"/>
        <end position="1037"/>
    </location>
    <ligand>
        <name>FAD</name>
        <dbReference type="ChEBI" id="CHEBI:57692"/>
    </ligand>
</feature>
<dbReference type="Pfam" id="PF02037">
    <property type="entry name" value="SAP"/>
    <property type="match status" value="1"/>
</dbReference>
<dbReference type="Gene3D" id="1.10.720.30">
    <property type="entry name" value="SAP domain"/>
    <property type="match status" value="1"/>
</dbReference>
<evidence type="ECO:0000256" key="20">
    <source>
        <dbReference type="ARBA" id="ARBA00023242"/>
    </source>
</evidence>
<comment type="cofactor">
    <cofactor evidence="1 24">
        <name>FAD</name>
        <dbReference type="ChEBI" id="CHEBI:57692"/>
    </cofactor>
</comment>
<dbReference type="Pfam" id="PF02891">
    <property type="entry name" value="zf-MIZ"/>
    <property type="match status" value="1"/>
</dbReference>
<evidence type="ECO:0000256" key="10">
    <source>
        <dbReference type="ARBA" id="ARBA00022630"/>
    </source>
</evidence>
<dbReference type="Gene3D" id="1.10.540.10">
    <property type="entry name" value="Acyl-CoA dehydrogenase/oxidase, N-terminal domain"/>
    <property type="match status" value="1"/>
</dbReference>
<gene>
    <name evidence="29" type="ORF">AARE701A_LOCUS12625</name>
</gene>
<dbReference type="SMART" id="SM00249">
    <property type="entry name" value="PHD"/>
    <property type="match status" value="1"/>
</dbReference>
<feature type="binding site" evidence="23">
    <location>
        <begin position="1083"/>
        <end position="1084"/>
    </location>
    <ligand>
        <name>substrate</name>
    </ligand>
</feature>
<dbReference type="GO" id="GO:0006552">
    <property type="term" value="P:L-leucine catabolic process"/>
    <property type="evidence" value="ECO:0007669"/>
    <property type="project" value="TreeGrafter"/>
</dbReference>
<dbReference type="InterPro" id="IPR009075">
    <property type="entry name" value="AcylCo_DH/oxidase_C"/>
</dbReference>
<keyword evidence="14" id="KW-0833">Ubl conjugation pathway</keyword>
<accession>A0A8S2AKN6</accession>
<keyword evidence="16" id="KW-0862">Zinc</keyword>
<dbReference type="Gene3D" id="3.30.40.10">
    <property type="entry name" value="Zinc/RING finger domain, C3HC4 (zinc finger)"/>
    <property type="match status" value="2"/>
</dbReference>
<feature type="compositionally biased region" description="Polar residues" evidence="26">
    <location>
        <begin position="764"/>
        <end position="782"/>
    </location>
</feature>
<keyword evidence="17" id="KW-0809">Transit peptide</keyword>
<dbReference type="GO" id="GO:0005634">
    <property type="term" value="C:nucleus"/>
    <property type="evidence" value="ECO:0007669"/>
    <property type="project" value="UniProtKB-SubCell"/>
</dbReference>
<comment type="similarity">
    <text evidence="6">Belongs to the PIAS family.</text>
</comment>
<evidence type="ECO:0000256" key="24">
    <source>
        <dbReference type="PIRSR" id="PIRSR634183-3"/>
    </source>
</evidence>
<dbReference type="PROSITE" id="PS00073">
    <property type="entry name" value="ACYL_COA_DH_2"/>
    <property type="match status" value="1"/>
</dbReference>
<keyword evidence="15 24" id="KW-0274">FAD</keyword>
<name>A0A8S2AKN6_ARAAE</name>
<dbReference type="SMART" id="SM00513">
    <property type="entry name" value="SAP"/>
    <property type="match status" value="1"/>
</dbReference>
<keyword evidence="20" id="KW-0539">Nucleus</keyword>
<dbReference type="Pfam" id="PF00441">
    <property type="entry name" value="Acyl-CoA_dh_1"/>
    <property type="match status" value="1"/>
</dbReference>
<dbReference type="InterPro" id="IPR013786">
    <property type="entry name" value="AcylCoA_DH/ox_N"/>
</dbReference>
<evidence type="ECO:0000256" key="5">
    <source>
        <dbReference type="ARBA" id="ARBA00004898"/>
    </source>
</evidence>
<evidence type="ECO:0000256" key="17">
    <source>
        <dbReference type="ARBA" id="ARBA00022946"/>
    </source>
</evidence>
<comment type="subcellular location">
    <subcellularLocation>
        <location evidence="3">Mitochondrion</location>
    </subcellularLocation>
    <subcellularLocation>
        <location evidence="2">Nucleus</location>
    </subcellularLocation>
</comment>
<evidence type="ECO:0000256" key="12">
    <source>
        <dbReference type="ARBA" id="ARBA00022723"/>
    </source>
</evidence>
<dbReference type="InterPro" id="IPR009100">
    <property type="entry name" value="AcylCoA_DH/oxidase_NM_dom_sf"/>
</dbReference>
<dbReference type="CDD" id="cd15570">
    <property type="entry name" value="PHD_Bye1p_SIZ1_like"/>
    <property type="match status" value="1"/>
</dbReference>
<comment type="pathway">
    <text evidence="4">Protein modification; protein sumoylation.</text>
</comment>
<dbReference type="Pfam" id="PF02771">
    <property type="entry name" value="Acyl-CoA_dh_N"/>
    <property type="match status" value="1"/>
</dbReference>
<reference evidence="29" key="1">
    <citation type="submission" date="2021-01" db="EMBL/GenBank/DDBJ databases">
        <authorList>
            <person name="Bezrukov I."/>
        </authorList>
    </citation>
    <scope>NUCLEOTIDE SEQUENCE</scope>
</reference>
<dbReference type="SUPFAM" id="SSF68906">
    <property type="entry name" value="SAP domain"/>
    <property type="match status" value="1"/>
</dbReference>
<evidence type="ECO:0000256" key="6">
    <source>
        <dbReference type="ARBA" id="ARBA00005383"/>
    </source>
</evidence>
<dbReference type="GO" id="GO:0016925">
    <property type="term" value="P:protein sumoylation"/>
    <property type="evidence" value="ECO:0007669"/>
    <property type="project" value="UniProtKB-ARBA"/>
</dbReference>
<feature type="domain" description="SAP" evidence="27">
    <location>
        <begin position="11"/>
        <end position="45"/>
    </location>
</feature>
<evidence type="ECO:0000256" key="23">
    <source>
        <dbReference type="PIRSR" id="PIRSR634183-2"/>
    </source>
</evidence>
<evidence type="ECO:0000256" key="26">
    <source>
        <dbReference type="SAM" id="MobiDB-lite"/>
    </source>
</evidence>
<keyword evidence="12" id="KW-0479">Metal-binding</keyword>
<keyword evidence="13 25" id="KW-0863">Zinc-finger</keyword>
<dbReference type="PANTHER" id="PTHR43884:SF12">
    <property type="entry name" value="ISOVALERYL-COA DEHYDROGENASE, MITOCHONDRIAL-RELATED"/>
    <property type="match status" value="1"/>
</dbReference>
<dbReference type="InterPro" id="IPR006091">
    <property type="entry name" value="Acyl-CoA_Oxase/DH_mid-dom"/>
</dbReference>
<dbReference type="PROSITE" id="PS51044">
    <property type="entry name" value="ZF_SP_RING"/>
    <property type="match status" value="1"/>
</dbReference>
<keyword evidence="18" id="KW-0560">Oxidoreductase</keyword>
<dbReference type="InterPro" id="IPR003034">
    <property type="entry name" value="SAP_dom"/>
</dbReference>
<feature type="binding site" evidence="24">
    <location>
        <position position="1173"/>
    </location>
    <ligand>
        <name>FAD</name>
        <dbReference type="ChEBI" id="CHEBI:57692"/>
    </ligand>
</feature>